<evidence type="ECO:0000313" key="3">
    <source>
        <dbReference type="Proteomes" id="UP000315753"/>
    </source>
</evidence>
<keyword evidence="1" id="KW-0472">Membrane</keyword>
<feature type="transmembrane region" description="Helical" evidence="1">
    <location>
        <begin position="94"/>
        <end position="113"/>
    </location>
</feature>
<organism evidence="2 3">
    <name type="scientific">Ureibacillus terrenus</name>
    <dbReference type="NCBI Taxonomy" id="118246"/>
    <lineage>
        <taxon>Bacteria</taxon>
        <taxon>Bacillati</taxon>
        <taxon>Bacillota</taxon>
        <taxon>Bacilli</taxon>
        <taxon>Bacillales</taxon>
        <taxon>Caryophanaceae</taxon>
        <taxon>Ureibacillus</taxon>
    </lineage>
</organism>
<comment type="caution">
    <text evidence="2">The sequence shown here is derived from an EMBL/GenBank/DDBJ whole genome shotgun (WGS) entry which is preliminary data.</text>
</comment>
<evidence type="ECO:0000313" key="2">
    <source>
        <dbReference type="EMBL" id="TQE90344.1"/>
    </source>
</evidence>
<keyword evidence="1" id="KW-0812">Transmembrane</keyword>
<keyword evidence="3" id="KW-1185">Reference proteome</keyword>
<keyword evidence="1" id="KW-1133">Transmembrane helix</keyword>
<accession>A0A540V0S0</accession>
<name>A0A540V0S0_9BACL</name>
<feature type="transmembrane region" description="Helical" evidence="1">
    <location>
        <begin position="119"/>
        <end position="138"/>
    </location>
</feature>
<proteinExistence type="predicted"/>
<dbReference type="EMBL" id="VIGD01000012">
    <property type="protein sequence ID" value="TQE90344.1"/>
    <property type="molecule type" value="Genomic_DNA"/>
</dbReference>
<sequence>MRKRIEKRFAYLYTGELAAVICFIIVSWLWNEAYPQYRIYSLASFWLSFIFLEFLLVQGSMYWFSKWKQLKKENTPVTPIKVVLRMKKLQKMNIVLIIVTPFVFVLDIFRWYPLLPAEGLTLSAFVFIFAILEYINYFHIQLSYDNQSDIQYLFRHKKLKRASLSKDFERLKK</sequence>
<feature type="transmembrane region" description="Helical" evidence="1">
    <location>
        <begin position="9"/>
        <end position="30"/>
    </location>
</feature>
<dbReference type="Proteomes" id="UP000315753">
    <property type="component" value="Unassembled WGS sequence"/>
</dbReference>
<feature type="transmembrane region" description="Helical" evidence="1">
    <location>
        <begin position="42"/>
        <end position="64"/>
    </location>
</feature>
<dbReference type="OrthoDB" id="4826010at2"/>
<gene>
    <name evidence="2" type="ORF">FKZ59_09805</name>
</gene>
<protein>
    <submittedName>
        <fullName evidence="2">General stress protein</fullName>
    </submittedName>
</protein>
<dbReference type="RefSeq" id="WP_141602586.1">
    <property type="nucleotide sequence ID" value="NZ_JARMSB010000028.1"/>
</dbReference>
<reference evidence="2 3" key="1">
    <citation type="submission" date="2019-06" db="EMBL/GenBank/DDBJ databases">
        <title>Genome sequence of Ureibacillus terrenus.</title>
        <authorList>
            <person name="Maclea K.S."/>
            <person name="Simoes M."/>
        </authorList>
    </citation>
    <scope>NUCLEOTIDE SEQUENCE [LARGE SCALE GENOMIC DNA]</scope>
    <source>
        <strain evidence="2 3">ATCC BAA-384</strain>
    </source>
</reference>
<dbReference type="AlphaFoldDB" id="A0A540V0S0"/>
<evidence type="ECO:0000256" key="1">
    <source>
        <dbReference type="SAM" id="Phobius"/>
    </source>
</evidence>